<sequence length="53" mass="6195">MIKSILGKEAINSHSFNRSRFIFKRFFLVKMRYSAGYPLYSECSKMSSYCPSS</sequence>
<evidence type="ECO:0000313" key="1">
    <source>
        <dbReference type="EMBL" id="CBX30516.1"/>
    </source>
</evidence>
<name>E1YIX2_9BACT</name>
<accession>E1YIX2</accession>
<dbReference type="EMBL" id="FR695876">
    <property type="protein sequence ID" value="CBX30516.1"/>
    <property type="molecule type" value="Genomic_DNA"/>
</dbReference>
<proteinExistence type="predicted"/>
<organism evidence="1">
    <name type="scientific">uncultured Desulfobacterium sp</name>
    <dbReference type="NCBI Taxonomy" id="201089"/>
    <lineage>
        <taxon>Bacteria</taxon>
        <taxon>Pseudomonadati</taxon>
        <taxon>Thermodesulfobacteriota</taxon>
        <taxon>Desulfobacteria</taxon>
        <taxon>Desulfobacterales</taxon>
        <taxon>Desulfobacteriaceae</taxon>
        <taxon>Desulfobacterium</taxon>
        <taxon>environmental samples</taxon>
    </lineage>
</organism>
<reference evidence="1" key="1">
    <citation type="journal article" date="2011" name="Environ. Microbiol.">
        <title>Genomic insights into the metabolic potential of the polycyclic aromatic hydrocarbon degrading sulfate-reducing Deltaproteobacterium N47.</title>
        <authorList>
            <person name="Bergmann F."/>
            <person name="Selesi D."/>
            <person name="Weinmaier T."/>
            <person name="Tischler P."/>
            <person name="Rattei T."/>
            <person name="Meckenstock R.U."/>
        </authorList>
    </citation>
    <scope>NUCLEOTIDE SEQUENCE</scope>
</reference>
<dbReference type="AlphaFoldDB" id="E1YIX2"/>
<protein>
    <submittedName>
        <fullName evidence="1">Uncharacterized protein</fullName>
    </submittedName>
</protein>
<gene>
    <name evidence="1" type="ORF">N47_K27560</name>
</gene>